<accession>A0ABX3MSZ2</accession>
<proteinExistence type="predicted"/>
<dbReference type="EMBL" id="MPZV01000005">
    <property type="protein sequence ID" value="OOY22795.1"/>
    <property type="molecule type" value="Genomic_DNA"/>
</dbReference>
<sequence length="114" mass="12122">MSLDTARLVVLYAELGQDGAERVICATVEDLAFHLSALEEATKTGQCGKLRRAIAEVMELAEQVGLVSMVSTARDLLDCISGGDAVAQAAVMARLGRIVERSLTEVWDIGNLSS</sequence>
<gene>
    <name evidence="1" type="ORF">BMI91_19375</name>
</gene>
<reference evidence="1 2" key="1">
    <citation type="submission" date="2016-11" db="EMBL/GenBank/DDBJ databases">
        <title>A multilocus sequence analysis scheme for characterization of bacteria in the genus Thioclava.</title>
        <authorList>
            <person name="Liu Y."/>
            <person name="Shao Z."/>
        </authorList>
    </citation>
    <scope>NUCLEOTIDE SEQUENCE [LARGE SCALE GENOMIC DNA]</scope>
    <source>
        <strain evidence="1 2">TAW-CT134</strain>
    </source>
</reference>
<dbReference type="RefSeq" id="WP_078606286.1">
    <property type="nucleotide sequence ID" value="NZ_MPZV01000005.1"/>
</dbReference>
<evidence type="ECO:0000313" key="2">
    <source>
        <dbReference type="Proteomes" id="UP000190787"/>
    </source>
</evidence>
<name>A0ABX3MSZ2_9RHOB</name>
<dbReference type="Proteomes" id="UP000190787">
    <property type="component" value="Unassembled WGS sequence"/>
</dbReference>
<protein>
    <submittedName>
        <fullName evidence="1">Uncharacterized protein</fullName>
    </submittedName>
</protein>
<evidence type="ECO:0000313" key="1">
    <source>
        <dbReference type="EMBL" id="OOY22795.1"/>
    </source>
</evidence>
<comment type="caution">
    <text evidence="1">The sequence shown here is derived from an EMBL/GenBank/DDBJ whole genome shotgun (WGS) entry which is preliminary data.</text>
</comment>
<organism evidence="1 2">
    <name type="scientific">Thioclava sediminum</name>
    <dbReference type="NCBI Taxonomy" id="1915319"/>
    <lineage>
        <taxon>Bacteria</taxon>
        <taxon>Pseudomonadati</taxon>
        <taxon>Pseudomonadota</taxon>
        <taxon>Alphaproteobacteria</taxon>
        <taxon>Rhodobacterales</taxon>
        <taxon>Paracoccaceae</taxon>
        <taxon>Thioclava</taxon>
    </lineage>
</organism>
<keyword evidence="2" id="KW-1185">Reference proteome</keyword>